<keyword evidence="3 6" id="KW-0808">Transferase</keyword>
<dbReference type="AlphaFoldDB" id="A0AA89ATS9"/>
<evidence type="ECO:0000256" key="5">
    <source>
        <dbReference type="ARBA" id="ARBA00023163"/>
    </source>
</evidence>
<evidence type="ECO:0000313" key="8">
    <source>
        <dbReference type="EMBL" id="KAK3014927.1"/>
    </source>
</evidence>
<comment type="function">
    <text evidence="6">DNA-dependent RNA polymerase catalyzes the transcription of DNA into RNA using the four ribonucleoside triphosphates as substrates.</text>
</comment>
<comment type="catalytic activity">
    <reaction evidence="6">
        <text>RNA(n) + a ribonucleoside 5'-triphosphate = RNA(n+1) + diphosphate</text>
        <dbReference type="Rhea" id="RHEA:21248"/>
        <dbReference type="Rhea" id="RHEA-COMP:14527"/>
        <dbReference type="Rhea" id="RHEA-COMP:17342"/>
        <dbReference type="ChEBI" id="CHEBI:33019"/>
        <dbReference type="ChEBI" id="CHEBI:61557"/>
        <dbReference type="ChEBI" id="CHEBI:140395"/>
        <dbReference type="EC" id="2.7.7.6"/>
    </reaction>
</comment>
<dbReference type="EC" id="2.7.7.6" evidence="6"/>
<evidence type="ECO:0000256" key="1">
    <source>
        <dbReference type="ARBA" id="ARBA00006460"/>
    </source>
</evidence>
<dbReference type="Proteomes" id="UP001188597">
    <property type="component" value="Unassembled WGS sequence"/>
</dbReference>
<dbReference type="InterPro" id="IPR006592">
    <property type="entry name" value="RNA_pol_N"/>
</dbReference>
<protein>
    <recommendedName>
        <fullName evidence="6">DNA-directed RNA polymerase subunit</fullName>
        <ecNumber evidence="6">2.7.7.6</ecNumber>
    </recommendedName>
</protein>
<gene>
    <name evidence="8" type="ORF">RJ639_009943</name>
</gene>
<evidence type="ECO:0000256" key="3">
    <source>
        <dbReference type="ARBA" id="ARBA00022679"/>
    </source>
</evidence>
<feature type="domain" description="RNA polymerase N-terminal" evidence="7">
    <location>
        <begin position="362"/>
        <end position="641"/>
    </location>
</feature>
<evidence type="ECO:0000256" key="6">
    <source>
        <dbReference type="RuleBase" id="RU004279"/>
    </source>
</evidence>
<sequence>MFSQSYSNRFQCCKAQGASESVEAVRFSFMTDEEVRKHSVLKVTNPVLLNTMEKPVPGGLYDPALGPLDDQTSLRNICLYDHLSCKSCGQRAFFCPGHCGHIDLVSPVYNPLLFHMLQNLLNRTCFFCLHFRADRLQVETCTSQLEMIAKGDILGAKTLEAFSLGEPVQSEESDGSHVSCSTVHSGAQSGTFQHQKKQSWTSLQFTEARSVLNKFLKPKSAKCESCGAKNPKNDMSGAKRRGNIIRGSKLEEPYNGGEDKTSSEVIDVNDCTWDNGYDTAEISSFTATSDGIDDSTRKKGVKKKAKVSSDYQKEKDFSSRSLLLSEVKDMVKRLWENEAELCSFICDFHREGLNISSKTGHSMFFLEAVLVPPIKFRPASKSGDSVMEHPHTVLLGKVLQLNLALGNTLANQSERSNVVKPWMDLQRSINGLFDKKTATGPGQRDAAPGICQLLEKKEGIFRQKMMGKRVNYACRSVISPDPYLAVNEIGIPPYFALRLTYPERVTPWNAVKLRDAIVNGSDSHPGATHYADKVSTKKLPPSKKKRVSISRKLPSSRGVATQAANINDYDFEGKIVYRHLQDGDIVLVNRQCLISMEEVGGVGVGGMVWVGVVEEADEKRIAVVNGDGSYIIRGWSLYMLILMEEVGGGGCSFMWVGGVEVDEKRMVENGDLGE</sequence>
<accession>A0AA89ATS9</accession>
<dbReference type="GO" id="GO:0006351">
    <property type="term" value="P:DNA-templated transcription"/>
    <property type="evidence" value="ECO:0007669"/>
    <property type="project" value="InterPro"/>
</dbReference>
<dbReference type="InterPro" id="IPR000722">
    <property type="entry name" value="RNA_pol_asu"/>
</dbReference>
<dbReference type="Pfam" id="PF00623">
    <property type="entry name" value="RNA_pol_Rpb1_2"/>
    <property type="match status" value="1"/>
</dbReference>
<evidence type="ECO:0000313" key="9">
    <source>
        <dbReference type="Proteomes" id="UP001188597"/>
    </source>
</evidence>
<dbReference type="SMART" id="SM00663">
    <property type="entry name" value="RPOLA_N"/>
    <property type="match status" value="1"/>
</dbReference>
<dbReference type="InterPro" id="IPR007080">
    <property type="entry name" value="RNA_pol_Rpb1_1"/>
</dbReference>
<proteinExistence type="inferred from homology"/>
<keyword evidence="4 6" id="KW-0548">Nucleotidyltransferase</keyword>
<comment type="similarity">
    <text evidence="1 6">Belongs to the RNA polymerase beta' chain family.</text>
</comment>
<dbReference type="Gene3D" id="2.40.40.20">
    <property type="match status" value="1"/>
</dbReference>
<dbReference type="InterPro" id="IPR045867">
    <property type="entry name" value="DNA-dir_RpoC_beta_prime"/>
</dbReference>
<dbReference type="GO" id="GO:0005736">
    <property type="term" value="C:RNA polymerase I complex"/>
    <property type="evidence" value="ECO:0007669"/>
    <property type="project" value="TreeGrafter"/>
</dbReference>
<dbReference type="PANTHER" id="PTHR19376">
    <property type="entry name" value="DNA-DIRECTED RNA POLYMERASE"/>
    <property type="match status" value="1"/>
</dbReference>
<dbReference type="EMBL" id="JAVXUP010001179">
    <property type="protein sequence ID" value="KAK3014927.1"/>
    <property type="molecule type" value="Genomic_DNA"/>
</dbReference>
<evidence type="ECO:0000256" key="4">
    <source>
        <dbReference type="ARBA" id="ARBA00022695"/>
    </source>
</evidence>
<dbReference type="Pfam" id="PF04997">
    <property type="entry name" value="RNA_pol_Rpb1_1"/>
    <property type="match status" value="1"/>
</dbReference>
<dbReference type="SUPFAM" id="SSF64484">
    <property type="entry name" value="beta and beta-prime subunits of DNA dependent RNA-polymerase"/>
    <property type="match status" value="1"/>
</dbReference>
<reference evidence="8" key="1">
    <citation type="submission" date="2022-12" db="EMBL/GenBank/DDBJ databases">
        <title>Draft genome assemblies for two species of Escallonia (Escalloniales).</title>
        <authorList>
            <person name="Chanderbali A."/>
            <person name="Dervinis C."/>
            <person name="Anghel I."/>
            <person name="Soltis D."/>
            <person name="Soltis P."/>
            <person name="Zapata F."/>
        </authorList>
    </citation>
    <scope>NUCLEOTIDE SEQUENCE</scope>
    <source>
        <strain evidence="8">UCBG64.0493</strain>
        <tissue evidence="8">Leaf</tissue>
    </source>
</reference>
<dbReference type="Gene3D" id="4.10.860.120">
    <property type="entry name" value="RNA polymerase II, clamp domain"/>
    <property type="match status" value="1"/>
</dbReference>
<comment type="caution">
    <text evidence="8">The sequence shown here is derived from an EMBL/GenBank/DDBJ whole genome shotgun (WGS) entry which is preliminary data.</text>
</comment>
<evidence type="ECO:0000259" key="7">
    <source>
        <dbReference type="SMART" id="SM00663"/>
    </source>
</evidence>
<dbReference type="Gene3D" id="3.30.1490.180">
    <property type="entry name" value="RNA polymerase ii"/>
    <property type="match status" value="1"/>
</dbReference>
<dbReference type="GO" id="GO:0003677">
    <property type="term" value="F:DNA binding"/>
    <property type="evidence" value="ECO:0007669"/>
    <property type="project" value="InterPro"/>
</dbReference>
<dbReference type="PANTHER" id="PTHR19376:SF11">
    <property type="entry name" value="DNA-DIRECTED RNA POLYMERASE I SUBUNIT RPA1"/>
    <property type="match status" value="1"/>
</dbReference>
<keyword evidence="5 6" id="KW-0804">Transcription</keyword>
<organism evidence="8 9">
    <name type="scientific">Escallonia herrerae</name>
    <dbReference type="NCBI Taxonomy" id="1293975"/>
    <lineage>
        <taxon>Eukaryota</taxon>
        <taxon>Viridiplantae</taxon>
        <taxon>Streptophyta</taxon>
        <taxon>Embryophyta</taxon>
        <taxon>Tracheophyta</taxon>
        <taxon>Spermatophyta</taxon>
        <taxon>Magnoliopsida</taxon>
        <taxon>eudicotyledons</taxon>
        <taxon>Gunneridae</taxon>
        <taxon>Pentapetalae</taxon>
        <taxon>asterids</taxon>
        <taxon>campanulids</taxon>
        <taxon>Escalloniales</taxon>
        <taxon>Escalloniaceae</taxon>
        <taxon>Escallonia</taxon>
    </lineage>
</organism>
<name>A0AA89ATS9_9ASTE</name>
<dbReference type="InterPro" id="IPR044893">
    <property type="entry name" value="RNA_pol_Rpb1_clamp_domain"/>
</dbReference>
<evidence type="ECO:0000256" key="2">
    <source>
        <dbReference type="ARBA" id="ARBA00022478"/>
    </source>
</evidence>
<dbReference type="GO" id="GO:0003899">
    <property type="term" value="F:DNA-directed RNA polymerase activity"/>
    <property type="evidence" value="ECO:0007669"/>
    <property type="project" value="UniProtKB-EC"/>
</dbReference>
<keyword evidence="9" id="KW-1185">Reference proteome</keyword>
<keyword evidence="2 6" id="KW-0240">DNA-directed RNA polymerase</keyword>